<proteinExistence type="predicted"/>
<dbReference type="EMBL" id="CP008956">
    <property type="protein sequence ID" value="QJQ02611.1"/>
    <property type="molecule type" value="Genomic_DNA"/>
</dbReference>
<dbReference type="InterPro" id="IPR038194">
    <property type="entry name" value="DUF3861_sf"/>
</dbReference>
<dbReference type="Pfam" id="PF12977">
    <property type="entry name" value="DUF3861"/>
    <property type="match status" value="1"/>
</dbReference>
<gene>
    <name evidence="1" type="ORF">C798_21005</name>
</gene>
<evidence type="ECO:0000313" key="1">
    <source>
        <dbReference type="EMBL" id="QJQ02611.1"/>
    </source>
</evidence>
<dbReference type="InterPro" id="IPR024476">
    <property type="entry name" value="DUF3861"/>
</dbReference>
<accession>A0A6M3ZW94</accession>
<dbReference type="RefSeq" id="WP_017452096.1">
    <property type="nucleotide sequence ID" value="NZ_CP008956.1"/>
</dbReference>
<protein>
    <submittedName>
        <fullName evidence="1">DUF3861 domain-containing protein</fullName>
    </submittedName>
</protein>
<evidence type="ECO:0000313" key="2">
    <source>
        <dbReference type="Proteomes" id="UP000501648"/>
    </source>
</evidence>
<organism evidence="1 2">
    <name type="scientific">Herbaspirillum rubrisubalbicans Os34</name>
    <dbReference type="NCBI Taxonomy" id="1235827"/>
    <lineage>
        <taxon>Bacteria</taxon>
        <taxon>Pseudomonadati</taxon>
        <taxon>Pseudomonadota</taxon>
        <taxon>Betaproteobacteria</taxon>
        <taxon>Burkholderiales</taxon>
        <taxon>Oxalobacteraceae</taxon>
        <taxon>Herbaspirillum</taxon>
    </lineage>
</organism>
<name>A0A6M3ZW94_9BURK</name>
<reference evidence="1 2" key="1">
    <citation type="journal article" date="2012" name="J. Bacteriol.">
        <title>Genome sequence of the pathogenic Herbaspirillum seropedicae strain Os34, isolated from rice roots.</title>
        <authorList>
            <person name="Ye W."/>
            <person name="Ye S."/>
            <person name="Liu J."/>
            <person name="Chang S."/>
            <person name="Chen M."/>
            <person name="Zhu B."/>
            <person name="Guo L."/>
            <person name="An Q."/>
        </authorList>
    </citation>
    <scope>NUCLEOTIDE SEQUENCE [LARGE SCALE GENOMIC DNA]</scope>
    <source>
        <strain evidence="1 2">Os34</strain>
    </source>
</reference>
<dbReference type="AlphaFoldDB" id="A0A6M3ZW94"/>
<sequence length="110" mass="12259">MREHHYRITLEHLATASEGQVLHEPLRFEAGNHDDIFSIVSRLRGHGQFDDQTSAQLALGIKLFGEVMLKNRKHPLFAEIQPVFREFIMKLKSQGKAAAGADAAPAPATE</sequence>
<dbReference type="Gene3D" id="3.10.20.850">
    <property type="entry name" value="Protein of unknown function DUF3861"/>
    <property type="match status" value="1"/>
</dbReference>
<dbReference type="Proteomes" id="UP000501648">
    <property type="component" value="Chromosome"/>
</dbReference>